<feature type="region of interest" description="Disordered" evidence="1">
    <location>
        <begin position="24"/>
        <end position="54"/>
    </location>
</feature>
<evidence type="ECO:0000313" key="4">
    <source>
        <dbReference type="Proteomes" id="UP000317990"/>
    </source>
</evidence>
<protein>
    <submittedName>
        <fullName evidence="3">Cadherin-like beta sandwich domain-containing protein</fullName>
    </submittedName>
</protein>
<reference evidence="3 4" key="1">
    <citation type="journal article" date="2019" name="mSystems">
        <title>Life at home and on the roam: Genomic adaptions reflect the dual lifestyle of an intracellular, facultative symbiont.</title>
        <authorList>
            <person name="Burgsdorf I."/>
        </authorList>
    </citation>
    <scope>NUCLEOTIDE SEQUENCE [LARGE SCALE GENOMIC DNA]</scope>
    <source>
        <strain evidence="3">277cV</strain>
    </source>
</reference>
<evidence type="ECO:0000313" key="3">
    <source>
        <dbReference type="EMBL" id="TGG90214.1"/>
    </source>
</evidence>
<name>A0A524RKL3_9CHRO</name>
<dbReference type="AlphaFoldDB" id="A0A524RKL3"/>
<dbReference type="Proteomes" id="UP000317990">
    <property type="component" value="Unassembled WGS sequence"/>
</dbReference>
<evidence type="ECO:0000259" key="2">
    <source>
        <dbReference type="Pfam" id="PF12733"/>
    </source>
</evidence>
<feature type="non-terminal residue" evidence="3">
    <location>
        <position position="54"/>
    </location>
</feature>
<organism evidence="3 4">
    <name type="scientific">Aphanocapsa feldmannii 277cV</name>
    <dbReference type="NCBI Taxonomy" id="2507553"/>
    <lineage>
        <taxon>Bacteria</taxon>
        <taxon>Bacillati</taxon>
        <taxon>Cyanobacteriota</taxon>
        <taxon>Cyanophyceae</taxon>
        <taxon>Oscillatoriophycideae</taxon>
        <taxon>Chroococcales</taxon>
        <taxon>Microcystaceae</taxon>
        <taxon>Aphanocapsa</taxon>
    </lineage>
</organism>
<feature type="domain" description="Cadherin-like beta-sandwich-like" evidence="2">
    <location>
        <begin position="3"/>
        <end position="53"/>
    </location>
</feature>
<sequence length="54" mass="5432">APLFAPHITSYTAVVANDVASLTVTPSTSNDNATVTVNGNEVTSDNPSDAISLA</sequence>
<dbReference type="EMBL" id="SRMO01000094">
    <property type="protein sequence ID" value="TGG90214.1"/>
    <property type="molecule type" value="Genomic_DNA"/>
</dbReference>
<accession>A0A524RKL3</accession>
<dbReference type="InterPro" id="IPR025883">
    <property type="entry name" value="Cadherin-like_domain"/>
</dbReference>
<dbReference type="Pfam" id="PF12733">
    <property type="entry name" value="Cadherin-like"/>
    <property type="match status" value="1"/>
</dbReference>
<feature type="non-terminal residue" evidence="3">
    <location>
        <position position="1"/>
    </location>
</feature>
<evidence type="ECO:0000256" key="1">
    <source>
        <dbReference type="SAM" id="MobiDB-lite"/>
    </source>
</evidence>
<comment type="caution">
    <text evidence="3">The sequence shown here is derived from an EMBL/GenBank/DDBJ whole genome shotgun (WGS) entry which is preliminary data.</text>
</comment>
<proteinExistence type="predicted"/>
<gene>
    <name evidence="3" type="ORF">ERJ67_11255</name>
</gene>